<accession>A0A6N2MGX3</accession>
<proteinExistence type="predicted"/>
<dbReference type="AlphaFoldDB" id="A0A6N2MGX3"/>
<name>A0A6N2MGX3_SALVM</name>
<organism evidence="1">
    <name type="scientific">Salix viminalis</name>
    <name type="common">Common osier</name>
    <name type="synonym">Basket willow</name>
    <dbReference type="NCBI Taxonomy" id="40686"/>
    <lineage>
        <taxon>Eukaryota</taxon>
        <taxon>Viridiplantae</taxon>
        <taxon>Streptophyta</taxon>
        <taxon>Embryophyta</taxon>
        <taxon>Tracheophyta</taxon>
        <taxon>Spermatophyta</taxon>
        <taxon>Magnoliopsida</taxon>
        <taxon>eudicotyledons</taxon>
        <taxon>Gunneridae</taxon>
        <taxon>Pentapetalae</taxon>
        <taxon>rosids</taxon>
        <taxon>fabids</taxon>
        <taxon>Malpighiales</taxon>
        <taxon>Salicaceae</taxon>
        <taxon>Saliceae</taxon>
        <taxon>Salix</taxon>
    </lineage>
</organism>
<evidence type="ECO:0000313" key="1">
    <source>
        <dbReference type="EMBL" id="VFU52147.1"/>
    </source>
</evidence>
<sequence length="78" mass="8300">MGLRLLGALARSHHSGLRGDICPRSVAGISSCGWVSTGYQGCRIRGHRIIFCVGSPIGFPTYICIVTSSGSFMITLSR</sequence>
<gene>
    <name evidence="1" type="ORF">SVIM_LOCUS355931</name>
</gene>
<dbReference type="EMBL" id="CAADRP010001785">
    <property type="protein sequence ID" value="VFU52147.1"/>
    <property type="molecule type" value="Genomic_DNA"/>
</dbReference>
<protein>
    <submittedName>
        <fullName evidence="1">Uncharacterized protein</fullName>
    </submittedName>
</protein>
<reference evidence="1" key="1">
    <citation type="submission" date="2019-03" db="EMBL/GenBank/DDBJ databases">
        <authorList>
            <person name="Mank J."/>
            <person name="Almeida P."/>
        </authorList>
    </citation>
    <scope>NUCLEOTIDE SEQUENCE</scope>
    <source>
        <strain evidence="1">78183</strain>
    </source>
</reference>